<dbReference type="EMBL" id="JAUKUA010000001">
    <property type="protein sequence ID" value="KAK0729514.1"/>
    <property type="molecule type" value="Genomic_DNA"/>
</dbReference>
<keyword evidence="2" id="KW-0560">Oxidoreductase</keyword>
<dbReference type="InterPro" id="IPR016169">
    <property type="entry name" value="FAD-bd_PCMH_sub2"/>
</dbReference>
<feature type="chain" id="PRO_5041302229" description="FAD-binding PCMH-type domain-containing protein" evidence="3">
    <location>
        <begin position="22"/>
        <end position="609"/>
    </location>
</feature>
<evidence type="ECO:0000256" key="2">
    <source>
        <dbReference type="ARBA" id="ARBA00023002"/>
    </source>
</evidence>
<dbReference type="PANTHER" id="PTHR13878">
    <property type="entry name" value="GULONOLACTONE OXIDASE"/>
    <property type="match status" value="1"/>
</dbReference>
<evidence type="ECO:0000256" key="3">
    <source>
        <dbReference type="SAM" id="SignalP"/>
    </source>
</evidence>
<comment type="caution">
    <text evidence="5">The sequence shown here is derived from an EMBL/GenBank/DDBJ whole genome shotgun (WGS) entry which is preliminary data.</text>
</comment>
<accession>A0AA40E605</accession>
<protein>
    <recommendedName>
        <fullName evidence="4">FAD-binding PCMH-type domain-containing protein</fullName>
    </recommendedName>
</protein>
<evidence type="ECO:0000313" key="5">
    <source>
        <dbReference type="EMBL" id="KAK0729514.1"/>
    </source>
</evidence>
<dbReference type="GO" id="GO:0071949">
    <property type="term" value="F:FAD binding"/>
    <property type="evidence" value="ECO:0007669"/>
    <property type="project" value="InterPro"/>
</dbReference>
<feature type="domain" description="FAD-binding PCMH-type" evidence="4">
    <location>
        <begin position="144"/>
        <end position="328"/>
    </location>
</feature>
<sequence length="609" mass="64641">MHAAAFISALVGLGLVGAAQAGFFPSELIQLTESDVGNFSALAFGNPSRASSAPPCRGWPGTDSWPSDDEWKQLNVSLGGALLRPVPVASVCYKGEAYDAARCRYLVQQAGRTHFWIEDPLAVLTQWPQGSTCVAALNAQGNCTRGGSPEYVVSATTVRHVQAAVNFARNKNVRLVIKNTGHDFGGRSTGAGSLSIWVHKLKEFEFIANYTTAVYSGIAVRVGAGMESFELFNYMAQHQITVVSPGGSTVGVVGGWLAAGGHGSLTSKFGLGSDQVLSINVVTADGKFLTVGPESTGGLEKELWWALRGGGPSTFGVMTSVVLRAFPPISVLSVPVGFSGVRLVYRYCAKVLDAGGYCYSFIYPLGNASFTFSNTATLPDLSSAAATALMAPLFDSLQTAGINISAPRLPERAATPYAFGRRDGGGDSPVNTRYHSRLFPRRNWGDDALYAATWDAIQRGIEEGGYTFHGIAYGPTEAVAGPIGADSAVNPAWRSAALHGSYMVTQPAGPITALDQAERDAKAKRYVDAWRTVTPGAGAYINEGDPAEPDWQASFYGAANYPRLLAVKKKTDPWGVFWARTTVGSEGWEVQTPDGYPFSQNGRLCQVGI</sequence>
<evidence type="ECO:0000313" key="6">
    <source>
        <dbReference type="Proteomes" id="UP001172102"/>
    </source>
</evidence>
<gene>
    <name evidence="5" type="ORF">B0H67DRAFT_479292</name>
</gene>
<dbReference type="PROSITE" id="PS51387">
    <property type="entry name" value="FAD_PCMH"/>
    <property type="match status" value="1"/>
</dbReference>
<name>A0AA40E605_9PEZI</name>
<evidence type="ECO:0000259" key="4">
    <source>
        <dbReference type="PROSITE" id="PS51387"/>
    </source>
</evidence>
<keyword evidence="3" id="KW-0732">Signal</keyword>
<dbReference type="InterPro" id="IPR050432">
    <property type="entry name" value="FAD-linked_Oxidoreductases_BP"/>
</dbReference>
<dbReference type="InterPro" id="IPR006094">
    <property type="entry name" value="Oxid_FAD_bind_N"/>
</dbReference>
<dbReference type="InterPro" id="IPR016166">
    <property type="entry name" value="FAD-bd_PCMH"/>
</dbReference>
<dbReference type="SUPFAM" id="SSF56176">
    <property type="entry name" value="FAD-binding/transporter-associated domain-like"/>
    <property type="match status" value="1"/>
</dbReference>
<keyword evidence="6" id="KW-1185">Reference proteome</keyword>
<dbReference type="Gene3D" id="3.30.465.10">
    <property type="match status" value="2"/>
</dbReference>
<evidence type="ECO:0000256" key="1">
    <source>
        <dbReference type="ARBA" id="ARBA00005466"/>
    </source>
</evidence>
<feature type="signal peptide" evidence="3">
    <location>
        <begin position="1"/>
        <end position="21"/>
    </location>
</feature>
<dbReference type="GO" id="GO:0016491">
    <property type="term" value="F:oxidoreductase activity"/>
    <property type="evidence" value="ECO:0007669"/>
    <property type="project" value="UniProtKB-KW"/>
</dbReference>
<dbReference type="Proteomes" id="UP001172102">
    <property type="component" value="Unassembled WGS sequence"/>
</dbReference>
<dbReference type="Pfam" id="PF08031">
    <property type="entry name" value="BBE"/>
    <property type="match status" value="1"/>
</dbReference>
<dbReference type="PANTHER" id="PTHR13878:SF91">
    <property type="entry name" value="FAD BINDING DOMAIN PROTEIN (AFU_ORTHOLOGUE AFUA_6G12070)-RELATED"/>
    <property type="match status" value="1"/>
</dbReference>
<organism evidence="5 6">
    <name type="scientific">Lasiosphaeris hirsuta</name>
    <dbReference type="NCBI Taxonomy" id="260670"/>
    <lineage>
        <taxon>Eukaryota</taxon>
        <taxon>Fungi</taxon>
        <taxon>Dikarya</taxon>
        <taxon>Ascomycota</taxon>
        <taxon>Pezizomycotina</taxon>
        <taxon>Sordariomycetes</taxon>
        <taxon>Sordariomycetidae</taxon>
        <taxon>Sordariales</taxon>
        <taxon>Lasiosphaeriaceae</taxon>
        <taxon>Lasiosphaeris</taxon>
    </lineage>
</organism>
<reference evidence="5" key="1">
    <citation type="submission" date="2023-06" db="EMBL/GenBank/DDBJ databases">
        <title>Genome-scale phylogeny and comparative genomics of the fungal order Sordariales.</title>
        <authorList>
            <consortium name="Lawrence Berkeley National Laboratory"/>
            <person name="Hensen N."/>
            <person name="Bonometti L."/>
            <person name="Westerberg I."/>
            <person name="Brannstrom I.O."/>
            <person name="Guillou S."/>
            <person name="Cros-Aarteil S."/>
            <person name="Calhoun S."/>
            <person name="Haridas S."/>
            <person name="Kuo A."/>
            <person name="Mondo S."/>
            <person name="Pangilinan J."/>
            <person name="Riley R."/>
            <person name="Labutti K."/>
            <person name="Andreopoulos B."/>
            <person name="Lipzen A."/>
            <person name="Chen C."/>
            <person name="Yanf M."/>
            <person name="Daum C."/>
            <person name="Ng V."/>
            <person name="Clum A."/>
            <person name="Steindorff A."/>
            <person name="Ohm R."/>
            <person name="Martin F."/>
            <person name="Silar P."/>
            <person name="Natvig D."/>
            <person name="Lalanne C."/>
            <person name="Gautier V."/>
            <person name="Ament-Velasquez S.L."/>
            <person name="Kruys A."/>
            <person name="Hutchinson M.I."/>
            <person name="Powell A.J."/>
            <person name="Barry K."/>
            <person name="Miller A.N."/>
            <person name="Grigoriev I.V."/>
            <person name="Debuchy R."/>
            <person name="Gladieux P."/>
            <person name="Thoren M.H."/>
            <person name="Johannesson H."/>
        </authorList>
    </citation>
    <scope>NUCLEOTIDE SEQUENCE</scope>
    <source>
        <strain evidence="5">SMH4607-1</strain>
    </source>
</reference>
<dbReference type="Pfam" id="PF01565">
    <property type="entry name" value="FAD_binding_4"/>
    <property type="match status" value="1"/>
</dbReference>
<proteinExistence type="inferred from homology"/>
<dbReference type="AlphaFoldDB" id="A0AA40E605"/>
<comment type="similarity">
    <text evidence="1">Belongs to the oxygen-dependent FAD-linked oxidoreductase family.</text>
</comment>
<dbReference type="InterPro" id="IPR036318">
    <property type="entry name" value="FAD-bd_PCMH-like_sf"/>
</dbReference>
<dbReference type="InterPro" id="IPR012951">
    <property type="entry name" value="BBE"/>
</dbReference>